<dbReference type="Gene3D" id="2.60.120.10">
    <property type="entry name" value="Jelly Rolls"/>
    <property type="match status" value="1"/>
</dbReference>
<reference evidence="5 6" key="1">
    <citation type="journal article" date="2007" name="Int. J. Syst. Evol. Microbiol.">
        <title>Paenibacillus ginsengarvi sp. nov., isolated from soil from ginseng cultivation.</title>
        <authorList>
            <person name="Yoon M.H."/>
            <person name="Ten L.N."/>
            <person name="Im W.T."/>
        </authorList>
    </citation>
    <scope>NUCLEOTIDE SEQUENCE [LARGE SCALE GENOMIC DNA]</scope>
    <source>
        <strain evidence="5 6">KCTC 13059</strain>
    </source>
</reference>
<evidence type="ECO:0000313" key="5">
    <source>
        <dbReference type="EMBL" id="RKN64072.1"/>
    </source>
</evidence>
<dbReference type="InterPro" id="IPR020449">
    <property type="entry name" value="Tscrpt_reg_AraC-type_HTH"/>
</dbReference>
<protein>
    <submittedName>
        <fullName evidence="5">AraC family transcriptional regulator</fullName>
    </submittedName>
</protein>
<dbReference type="AlphaFoldDB" id="A0A3B0AU22"/>
<dbReference type="EMBL" id="RBAH01000045">
    <property type="protein sequence ID" value="RKN64072.1"/>
    <property type="molecule type" value="Genomic_DNA"/>
</dbReference>
<dbReference type="InterPro" id="IPR037923">
    <property type="entry name" value="HTH-like"/>
</dbReference>
<proteinExistence type="predicted"/>
<dbReference type="Gene3D" id="1.10.10.60">
    <property type="entry name" value="Homeodomain-like"/>
    <property type="match status" value="2"/>
</dbReference>
<gene>
    <name evidence="5" type="ORF">D7M11_34375</name>
</gene>
<comment type="caution">
    <text evidence="5">The sequence shown here is derived from an EMBL/GenBank/DDBJ whole genome shotgun (WGS) entry which is preliminary data.</text>
</comment>
<dbReference type="GO" id="GO:0003700">
    <property type="term" value="F:DNA-binding transcription factor activity"/>
    <property type="evidence" value="ECO:0007669"/>
    <property type="project" value="InterPro"/>
</dbReference>
<dbReference type="GO" id="GO:0043565">
    <property type="term" value="F:sequence-specific DNA binding"/>
    <property type="evidence" value="ECO:0007669"/>
    <property type="project" value="InterPro"/>
</dbReference>
<dbReference type="InterPro" id="IPR003313">
    <property type="entry name" value="AraC-bd"/>
</dbReference>
<dbReference type="Pfam" id="PF12833">
    <property type="entry name" value="HTH_18"/>
    <property type="match status" value="1"/>
</dbReference>
<dbReference type="InterPro" id="IPR009057">
    <property type="entry name" value="Homeodomain-like_sf"/>
</dbReference>
<dbReference type="PRINTS" id="PR00032">
    <property type="entry name" value="HTHARAC"/>
</dbReference>
<dbReference type="Proteomes" id="UP000282311">
    <property type="component" value="Unassembled WGS sequence"/>
</dbReference>
<dbReference type="InterPro" id="IPR018062">
    <property type="entry name" value="HTH_AraC-typ_CS"/>
</dbReference>
<dbReference type="RefSeq" id="WP_120751792.1">
    <property type="nucleotide sequence ID" value="NZ_RBAH01000045.1"/>
</dbReference>
<dbReference type="PANTHER" id="PTHR43280">
    <property type="entry name" value="ARAC-FAMILY TRANSCRIPTIONAL REGULATOR"/>
    <property type="match status" value="1"/>
</dbReference>
<keyword evidence="6" id="KW-1185">Reference proteome</keyword>
<dbReference type="SUPFAM" id="SSF51215">
    <property type="entry name" value="Regulatory protein AraC"/>
    <property type="match status" value="1"/>
</dbReference>
<dbReference type="InterPro" id="IPR014710">
    <property type="entry name" value="RmlC-like_jellyroll"/>
</dbReference>
<dbReference type="OrthoDB" id="9791615at2"/>
<evidence type="ECO:0000256" key="1">
    <source>
        <dbReference type="ARBA" id="ARBA00023015"/>
    </source>
</evidence>
<evidence type="ECO:0000256" key="2">
    <source>
        <dbReference type="ARBA" id="ARBA00023125"/>
    </source>
</evidence>
<accession>A0A3B0AU22</accession>
<dbReference type="PANTHER" id="PTHR43280:SF28">
    <property type="entry name" value="HTH-TYPE TRANSCRIPTIONAL ACTIVATOR RHAS"/>
    <property type="match status" value="1"/>
</dbReference>
<organism evidence="5 6">
    <name type="scientific">Paenibacillus ginsengarvi</name>
    <dbReference type="NCBI Taxonomy" id="400777"/>
    <lineage>
        <taxon>Bacteria</taxon>
        <taxon>Bacillati</taxon>
        <taxon>Bacillota</taxon>
        <taxon>Bacilli</taxon>
        <taxon>Bacillales</taxon>
        <taxon>Paenibacillaceae</taxon>
        <taxon>Paenibacillus</taxon>
    </lineage>
</organism>
<dbReference type="SMART" id="SM00342">
    <property type="entry name" value="HTH_ARAC"/>
    <property type="match status" value="1"/>
</dbReference>
<dbReference type="PROSITE" id="PS00041">
    <property type="entry name" value="HTH_ARAC_FAMILY_1"/>
    <property type="match status" value="1"/>
</dbReference>
<evidence type="ECO:0000313" key="6">
    <source>
        <dbReference type="Proteomes" id="UP000282311"/>
    </source>
</evidence>
<dbReference type="PROSITE" id="PS01124">
    <property type="entry name" value="HTH_ARAC_FAMILY_2"/>
    <property type="match status" value="1"/>
</dbReference>
<keyword evidence="3" id="KW-0804">Transcription</keyword>
<keyword evidence="1" id="KW-0805">Transcription regulation</keyword>
<dbReference type="Pfam" id="PF02311">
    <property type="entry name" value="AraC_binding"/>
    <property type="match status" value="1"/>
</dbReference>
<sequence>MEEIRKKKETFEGKRFPFKMSVQQQAPHLVQAHWHEHLEFIRILKEPVTVHIDNETFEAACGDIFFINSNQIHSATTAGAGILQGMVFDKSLLFLAADNLEIRQAFSLFTGANIVRNYYAPFDPLCPELTDAMTKAYEEYAKQETAYEIGILSCIYRMMTPLLRQFRHDPRSGDPDKHAVYFHRLRPAVDYMERHFAGKVYMDSVCQTVNMSLYHFSSMFKKVFGMPPVQYLTRIRIEQAKRLLVDREIPITEIAERCGFCNINYFDKVFKEQSGFTPKEYRKRFVPIS</sequence>
<evidence type="ECO:0000259" key="4">
    <source>
        <dbReference type="PROSITE" id="PS01124"/>
    </source>
</evidence>
<dbReference type="SUPFAM" id="SSF46689">
    <property type="entry name" value="Homeodomain-like"/>
    <property type="match status" value="2"/>
</dbReference>
<name>A0A3B0AU22_9BACL</name>
<dbReference type="InterPro" id="IPR018060">
    <property type="entry name" value="HTH_AraC"/>
</dbReference>
<keyword evidence="2" id="KW-0238">DNA-binding</keyword>
<feature type="domain" description="HTH araC/xylS-type" evidence="4">
    <location>
        <begin position="186"/>
        <end position="284"/>
    </location>
</feature>
<evidence type="ECO:0000256" key="3">
    <source>
        <dbReference type="ARBA" id="ARBA00023163"/>
    </source>
</evidence>